<protein>
    <submittedName>
        <fullName evidence="1">Putative secreted protein</fullName>
    </submittedName>
</protein>
<proteinExistence type="predicted"/>
<dbReference type="AlphaFoldDB" id="A0A2M4D4P7"/>
<reference evidence="1" key="1">
    <citation type="submission" date="2018-01" db="EMBL/GenBank/DDBJ databases">
        <title>An insight into the sialome of Amazonian anophelines.</title>
        <authorList>
            <person name="Ribeiro J.M."/>
            <person name="Scarpassa V."/>
            <person name="Calvo E."/>
        </authorList>
    </citation>
    <scope>NUCLEOTIDE SEQUENCE</scope>
</reference>
<evidence type="ECO:0000313" key="1">
    <source>
        <dbReference type="EMBL" id="MBW72527.1"/>
    </source>
</evidence>
<dbReference type="EMBL" id="GGFL01008349">
    <property type="protein sequence ID" value="MBW72527.1"/>
    <property type="molecule type" value="Transcribed_RNA"/>
</dbReference>
<accession>A0A2M4D4P7</accession>
<sequence length="69" mass="7249">MLRVPSIFMSGNTLAASCTSFFTWATSDSTSYPGMLVNCSSPANICSISCRFSGVSNGSQNSSWSMSSC</sequence>
<dbReference type="PROSITE" id="PS51257">
    <property type="entry name" value="PROKAR_LIPOPROTEIN"/>
    <property type="match status" value="1"/>
</dbReference>
<organism evidence="1">
    <name type="scientific">Anopheles darlingi</name>
    <name type="common">Mosquito</name>
    <dbReference type="NCBI Taxonomy" id="43151"/>
    <lineage>
        <taxon>Eukaryota</taxon>
        <taxon>Metazoa</taxon>
        <taxon>Ecdysozoa</taxon>
        <taxon>Arthropoda</taxon>
        <taxon>Hexapoda</taxon>
        <taxon>Insecta</taxon>
        <taxon>Pterygota</taxon>
        <taxon>Neoptera</taxon>
        <taxon>Endopterygota</taxon>
        <taxon>Diptera</taxon>
        <taxon>Nematocera</taxon>
        <taxon>Culicoidea</taxon>
        <taxon>Culicidae</taxon>
        <taxon>Anophelinae</taxon>
        <taxon>Anopheles</taxon>
    </lineage>
</organism>
<name>A0A2M4D4P7_ANODA</name>